<sequence>MPSGVVPEPPALAGSLDATRSPDWRPGPLPSS</sequence>
<name>A0A0A9B107_ARUDO</name>
<protein>
    <submittedName>
        <fullName evidence="2">Uncharacterized protein</fullName>
    </submittedName>
</protein>
<feature type="region of interest" description="Disordered" evidence="1">
    <location>
        <begin position="1"/>
        <end position="32"/>
    </location>
</feature>
<evidence type="ECO:0000256" key="1">
    <source>
        <dbReference type="SAM" id="MobiDB-lite"/>
    </source>
</evidence>
<reference evidence="2" key="1">
    <citation type="submission" date="2014-09" db="EMBL/GenBank/DDBJ databases">
        <authorList>
            <person name="Magalhaes I.L.F."/>
            <person name="Oliveira U."/>
            <person name="Santos F.R."/>
            <person name="Vidigal T.H.D.A."/>
            <person name="Brescovit A.D."/>
            <person name="Santos A.J."/>
        </authorList>
    </citation>
    <scope>NUCLEOTIDE SEQUENCE</scope>
    <source>
        <tissue evidence="2">Shoot tissue taken approximately 20 cm above the soil surface</tissue>
    </source>
</reference>
<proteinExistence type="predicted"/>
<dbReference type="AlphaFoldDB" id="A0A0A9B107"/>
<dbReference type="EMBL" id="GBRH01244883">
    <property type="protein sequence ID" value="JAD53012.1"/>
    <property type="molecule type" value="Transcribed_RNA"/>
</dbReference>
<evidence type="ECO:0000313" key="2">
    <source>
        <dbReference type="EMBL" id="JAD53012.1"/>
    </source>
</evidence>
<accession>A0A0A9B107</accession>
<reference evidence="2" key="2">
    <citation type="journal article" date="2015" name="Data Brief">
        <title>Shoot transcriptome of the giant reed, Arundo donax.</title>
        <authorList>
            <person name="Barrero R.A."/>
            <person name="Guerrero F.D."/>
            <person name="Moolhuijzen P."/>
            <person name="Goolsby J.A."/>
            <person name="Tidwell J."/>
            <person name="Bellgard S.E."/>
            <person name="Bellgard M.I."/>
        </authorList>
    </citation>
    <scope>NUCLEOTIDE SEQUENCE</scope>
    <source>
        <tissue evidence="2">Shoot tissue taken approximately 20 cm above the soil surface</tissue>
    </source>
</reference>
<organism evidence="2">
    <name type="scientific">Arundo donax</name>
    <name type="common">Giant reed</name>
    <name type="synonym">Donax arundinaceus</name>
    <dbReference type="NCBI Taxonomy" id="35708"/>
    <lineage>
        <taxon>Eukaryota</taxon>
        <taxon>Viridiplantae</taxon>
        <taxon>Streptophyta</taxon>
        <taxon>Embryophyta</taxon>
        <taxon>Tracheophyta</taxon>
        <taxon>Spermatophyta</taxon>
        <taxon>Magnoliopsida</taxon>
        <taxon>Liliopsida</taxon>
        <taxon>Poales</taxon>
        <taxon>Poaceae</taxon>
        <taxon>PACMAD clade</taxon>
        <taxon>Arundinoideae</taxon>
        <taxon>Arundineae</taxon>
        <taxon>Arundo</taxon>
    </lineage>
</organism>